<dbReference type="EMBL" id="AZNH01000156">
    <property type="protein sequence ID" value="KID81376.1"/>
    <property type="molecule type" value="Genomic_DNA"/>
</dbReference>
<dbReference type="Proteomes" id="UP000031192">
    <property type="component" value="Unassembled WGS sequence"/>
</dbReference>
<evidence type="ECO:0000313" key="2">
    <source>
        <dbReference type="Proteomes" id="UP000031192"/>
    </source>
</evidence>
<proteinExistence type="predicted"/>
<protein>
    <submittedName>
        <fullName evidence="1">Uncharacterized protein</fullName>
    </submittedName>
</protein>
<evidence type="ECO:0000313" key="1">
    <source>
        <dbReference type="EMBL" id="KID81376.1"/>
    </source>
</evidence>
<comment type="caution">
    <text evidence="1">The sequence shown here is derived from an EMBL/GenBank/DDBJ whole genome shotgun (WGS) entry which is preliminary data.</text>
</comment>
<dbReference type="AlphaFoldDB" id="A0A0B4GV34"/>
<dbReference type="HOGENOM" id="CLU_007898_0_0_1"/>
<gene>
    <name evidence="1" type="ORF">MGU_11258</name>
</gene>
<organism evidence="1 2">
    <name type="scientific">Metarhizium guizhouense (strain ARSEF 977)</name>
    <dbReference type="NCBI Taxonomy" id="1276136"/>
    <lineage>
        <taxon>Eukaryota</taxon>
        <taxon>Fungi</taxon>
        <taxon>Dikarya</taxon>
        <taxon>Ascomycota</taxon>
        <taxon>Pezizomycotina</taxon>
        <taxon>Sordariomycetes</taxon>
        <taxon>Hypocreomycetidae</taxon>
        <taxon>Hypocreales</taxon>
        <taxon>Clavicipitaceae</taxon>
        <taxon>Metarhizium</taxon>
    </lineage>
</organism>
<sequence>MSLTSKQQFYVDTPEFNIPEGEIHSVYPPQGHEERAEALPHVVFNTPSFPWEWRASYIDNVPDYQQNRNRVPWLAVLVFTRNELELSPGDLELIQSKTQTLKESQRGLKQTSNLSIRLAVSAVNHLQHTASPVRVPESDPDQETDVILLRPGLFKSLFTKYDAHGRVEKTATHPDVRPFRFLAHRRDVNTQGMAVAALTATEDYQSSFSVVVSHRTGPFDVKEPTQCIVHLASIRGVETMAWPLSAGTRFVAISTLHSWTYTCIPPDTPSLKDQFVALGQSSALLRANVSLGDLPDTEGIPPAVRDRVLSRLEDGYTLARHRNKTGESTACLIRGPFIPVGISSTVSRPWHKPSTIGSDLQILDQQLGIMDITNSAAWQLGRTIAIADQDFVSRIGQVRKQIYDRGMQYAQLDALHEHGTRSRAELIAQLPSLVASLQQLPTSLQLATNDSHARSRRWHRPSVEPVDISYHGRQTASIQAFAKGKKTLKDYFLRAAKEVSSAVGHDPSQPSEIPYNEYNTPFSPDWMALLNWVIDRLFLEGIPPHYLVPDSGALPLESIRFFNIDWRWMDSLLDGALSLSNYTDQDHDEVREAIVAAIDLYRETKIPQLGNRVSPIPKYGCYVRSDLVTKFVDLKVDVISSNPSTDSPAILLSHKILLVI</sequence>
<accession>A0A0B4GV34</accession>
<name>A0A0B4GV34_METGA</name>
<keyword evidence="2" id="KW-1185">Reference proteome</keyword>
<reference evidence="1 2" key="1">
    <citation type="journal article" date="2014" name="Proc. Natl. Acad. Sci. U.S.A.">
        <title>Trajectory and genomic determinants of fungal-pathogen speciation and host adaptation.</title>
        <authorList>
            <person name="Hu X."/>
            <person name="Xiao G."/>
            <person name="Zheng P."/>
            <person name="Shang Y."/>
            <person name="Su Y."/>
            <person name="Zhang X."/>
            <person name="Liu X."/>
            <person name="Zhan S."/>
            <person name="St Leger R.J."/>
            <person name="Wang C."/>
        </authorList>
    </citation>
    <scope>NUCLEOTIDE SEQUENCE [LARGE SCALE GENOMIC DNA]</scope>
    <source>
        <strain evidence="1 2">ARSEF 977</strain>
    </source>
</reference>